<protein>
    <submittedName>
        <fullName evidence="3">Mitochondrial sodium hydrogen exchanger 9b2</fullName>
    </submittedName>
</protein>
<feature type="transmembrane region" description="Helical" evidence="2">
    <location>
        <begin position="257"/>
        <end position="275"/>
    </location>
</feature>
<dbReference type="Proteomes" id="UP000039865">
    <property type="component" value="Unassembled WGS sequence"/>
</dbReference>
<dbReference type="PANTHER" id="PTHR31102">
    <property type="match status" value="1"/>
</dbReference>
<feature type="transmembrane region" description="Helical" evidence="2">
    <location>
        <begin position="142"/>
        <end position="168"/>
    </location>
</feature>
<gene>
    <name evidence="3" type="primary">Contig5790.g6199</name>
    <name evidence="3" type="ORF">STYLEM_8428</name>
</gene>
<evidence type="ECO:0000313" key="4">
    <source>
        <dbReference type="Proteomes" id="UP000039865"/>
    </source>
</evidence>
<keyword evidence="2" id="KW-0812">Transmembrane</keyword>
<sequence length="554" mass="61838">MTQLQIQYSNSEQIQALFVVVIVAGVAGLLFGLLNGYQFKKFWIFPNYYIKPLMQKVQIPSLIVQIIAGMLVRNFAGTIMKPYPSAWTQWIRSCILSILLTRGGLSVSFKGKGLVVLLLCTVPQLMEASSIAFLTFGLFKMPIEVCFCLGFAMSTMAGAVLVPAMLSFNERGLGKSKGIPGTMIASSTFDNIICIIMFGIVQAVAMSEASEKITGQKSDISLTIGMLFIQNVVGLAGGVLVGLTAYFFKYLKNAKNLIWIKCVYCTVCSVSFVLASEFNNFSNSKFIACLSFGYTCFRFWGDQKPTKEMGTIFWYIQPFLFGTVGASLLFNSIRASDVGNSIVIIILGSLIRILGVFIVTTGKQFNNKERLLMALSWDSKGTITATLSGLIITEAKAKGESYQEYYQYGLNIQTTAILSILICTPLTSTLMNSLGPKLLQSDQERKIIPKEDDHNEDLENKDQKKDEFDDLNVDKKQQRAQEKTVLHKKNKSDDFEYHNPSGGHPDLHNNHEITENIEDSHLDAIKFKKIKTQKSENLNHWRHNIDLILEEGHI</sequence>
<accession>A0A078AAZ8</accession>
<name>A0A078AAZ8_STYLE</name>
<feature type="transmembrane region" description="Helical" evidence="2">
    <location>
        <begin position="114"/>
        <end position="136"/>
    </location>
</feature>
<evidence type="ECO:0000313" key="3">
    <source>
        <dbReference type="EMBL" id="CDW79440.1"/>
    </source>
</evidence>
<feature type="transmembrane region" description="Helical" evidence="2">
    <location>
        <begin position="342"/>
        <end position="360"/>
    </location>
</feature>
<organism evidence="3 4">
    <name type="scientific">Stylonychia lemnae</name>
    <name type="common">Ciliate</name>
    <dbReference type="NCBI Taxonomy" id="5949"/>
    <lineage>
        <taxon>Eukaryota</taxon>
        <taxon>Sar</taxon>
        <taxon>Alveolata</taxon>
        <taxon>Ciliophora</taxon>
        <taxon>Intramacronucleata</taxon>
        <taxon>Spirotrichea</taxon>
        <taxon>Stichotrichia</taxon>
        <taxon>Sporadotrichida</taxon>
        <taxon>Oxytrichidae</taxon>
        <taxon>Stylonychinae</taxon>
        <taxon>Stylonychia</taxon>
    </lineage>
</organism>
<dbReference type="GO" id="GO:0098662">
    <property type="term" value="P:inorganic cation transmembrane transport"/>
    <property type="evidence" value="ECO:0007669"/>
    <property type="project" value="TreeGrafter"/>
</dbReference>
<feature type="transmembrane region" description="Helical" evidence="2">
    <location>
        <begin position="312"/>
        <end position="330"/>
    </location>
</feature>
<dbReference type="OrthoDB" id="313369at2759"/>
<evidence type="ECO:0000256" key="1">
    <source>
        <dbReference type="SAM" id="MobiDB-lite"/>
    </source>
</evidence>
<dbReference type="PANTHER" id="PTHR31102:SF1">
    <property type="entry name" value="CATION_H+ EXCHANGER DOMAIN-CONTAINING PROTEIN"/>
    <property type="match status" value="1"/>
</dbReference>
<dbReference type="AlphaFoldDB" id="A0A078AAZ8"/>
<feature type="transmembrane region" description="Helical" evidence="2">
    <location>
        <begin position="189"/>
        <end position="207"/>
    </location>
</feature>
<evidence type="ECO:0000256" key="2">
    <source>
        <dbReference type="SAM" id="Phobius"/>
    </source>
</evidence>
<feature type="transmembrane region" description="Helical" evidence="2">
    <location>
        <begin position="227"/>
        <end position="248"/>
    </location>
</feature>
<feature type="region of interest" description="Disordered" evidence="1">
    <location>
        <begin position="449"/>
        <end position="496"/>
    </location>
</feature>
<dbReference type="InterPro" id="IPR051843">
    <property type="entry name" value="CPA1_transporter"/>
</dbReference>
<feature type="transmembrane region" description="Helical" evidence="2">
    <location>
        <begin position="57"/>
        <end position="75"/>
    </location>
</feature>
<keyword evidence="2" id="KW-0472">Membrane</keyword>
<keyword evidence="2" id="KW-1133">Transmembrane helix</keyword>
<proteinExistence type="predicted"/>
<keyword evidence="4" id="KW-1185">Reference proteome</keyword>
<dbReference type="EMBL" id="CCKQ01008003">
    <property type="protein sequence ID" value="CDW79440.1"/>
    <property type="molecule type" value="Genomic_DNA"/>
</dbReference>
<feature type="transmembrane region" description="Helical" evidence="2">
    <location>
        <begin position="87"/>
        <end position="107"/>
    </location>
</feature>
<dbReference type="InParanoid" id="A0A078AAZ8"/>
<feature type="transmembrane region" description="Helical" evidence="2">
    <location>
        <begin position="14"/>
        <end position="37"/>
    </location>
</feature>
<reference evidence="3 4" key="1">
    <citation type="submission" date="2014-06" db="EMBL/GenBank/DDBJ databases">
        <authorList>
            <person name="Swart Estienne"/>
        </authorList>
    </citation>
    <scope>NUCLEOTIDE SEQUENCE [LARGE SCALE GENOMIC DNA]</scope>
    <source>
        <strain evidence="3 4">130c</strain>
    </source>
</reference>